<dbReference type="PANTHER" id="PTHR47751">
    <property type="entry name" value="SUPERFAMILY HYDROLASE, PUTATIVE (AFU_ORTHOLOGUE AFUA_2G16580)-RELATED"/>
    <property type="match status" value="1"/>
</dbReference>
<dbReference type="AlphaFoldDB" id="Q0SD20"/>
<dbReference type="InterPro" id="IPR002560">
    <property type="entry name" value="Transposase_DDE"/>
</dbReference>
<feature type="domain" description="Transposase IS204/IS1001/IS1096/IS1165 DDE" evidence="2">
    <location>
        <begin position="392"/>
        <end position="628"/>
    </location>
</feature>
<organism evidence="6 7">
    <name type="scientific">Rhodococcus jostii (strain RHA1)</name>
    <dbReference type="NCBI Taxonomy" id="101510"/>
    <lineage>
        <taxon>Bacteria</taxon>
        <taxon>Bacillati</taxon>
        <taxon>Actinomycetota</taxon>
        <taxon>Actinomycetes</taxon>
        <taxon>Mycobacteriales</taxon>
        <taxon>Nocardiaceae</taxon>
        <taxon>Rhodococcus</taxon>
    </lineage>
</organism>
<dbReference type="Pfam" id="PF01738">
    <property type="entry name" value="DLH"/>
    <property type="match status" value="1"/>
</dbReference>
<evidence type="ECO:0000259" key="2">
    <source>
        <dbReference type="Pfam" id="PF01610"/>
    </source>
</evidence>
<dbReference type="eggNOG" id="COG1073">
    <property type="taxonomic scope" value="Bacteria"/>
</dbReference>
<dbReference type="KEGG" id="rha:RHA1_ro02761"/>
<dbReference type="EMBL" id="CP000431">
    <property type="protein sequence ID" value="ABG94566.1"/>
    <property type="molecule type" value="Genomic_DNA"/>
</dbReference>
<dbReference type="SUPFAM" id="SSF53474">
    <property type="entry name" value="alpha/beta-Hydrolases"/>
    <property type="match status" value="1"/>
</dbReference>
<dbReference type="Pfam" id="PF14690">
    <property type="entry name" value="Zn_ribbon_ISL3"/>
    <property type="match status" value="1"/>
</dbReference>
<sequence>MEKVTFKYQYQIEVAGNLFVPRNLDRNTKNAAMVVGHPMGAVKEQSANLYATKMAEQGFVTLSLDLSFWGESAGEPRNAVAPDIYTEDFSAGVDFLRTQSFVDTERIGALGICGSGSFVISAAKIDPRIKAVATVSMYDMGGATRNGLGHSVTPDQRKAALARAAAQRDVEFTGGPTEYTGGTPEQLTDQSSPIEREWLSDPLMSDLREPDRRNAVPHIGFGLRRQDLREKALRAARILQKLLGIDRARIIDVAFTDDERGPAIVVTLEPHASVRSRCPHCEQRCPGYDRPNRPRQWRHLDMGGMRCFVRASVSRIRCPDHGVVTEMVPWARPAANMTRAFDDNVAWLAAHSPATSVCEYARVAWRSVTRIVTRVVGDAVGRTDRLQGLRRLGIDEIAYRKGHRYLTVVVDHDTGRLVWAAEGHNESTLNRFFDELGEERTARLTHISADAAKWIASTVRSRAPQVKRCMDPFHVIQWMTRALDRLRSRVLSRLWGFTDRDRRHLRWALLKNVENLNPAQISVRAKILEDRNSELCRGYVMKEQLQHVYSGSKKRASARLRAWRQMAQDSRIPELVGLAKSIARYRREILNAIEYDLSNARVEANNTHLRSLTKRSYGFRSPEALIAMATLTRGGACPALPQR</sequence>
<protein>
    <submittedName>
        <fullName evidence="6">Probable transposase</fullName>
    </submittedName>
</protein>
<accession>Q0SD20</accession>
<evidence type="ECO:0000259" key="5">
    <source>
        <dbReference type="Pfam" id="PF14690"/>
    </source>
</evidence>
<feature type="domain" description="Transposase IS204/IS1001/IS1096/IS1165 zinc-finger" evidence="5">
    <location>
        <begin position="277"/>
        <end position="321"/>
    </location>
</feature>
<feature type="domain" description="Transposase IS204/IS1001/IS1096/IS1165 helix-turn-helix" evidence="4">
    <location>
        <begin position="326"/>
        <end position="376"/>
    </location>
</feature>
<dbReference type="InterPro" id="IPR032877">
    <property type="entry name" value="Transposase_HTH"/>
</dbReference>
<dbReference type="HOGENOM" id="CLU_425703_0_0_11"/>
<reference evidence="7" key="1">
    <citation type="journal article" date="2006" name="Proc. Natl. Acad. Sci. U.S.A.">
        <title>The complete genome of Rhodococcus sp. RHA1 provides insights into a catabolic powerhouse.</title>
        <authorList>
            <person name="McLeod M.P."/>
            <person name="Warren R.L."/>
            <person name="Hsiao W.W.L."/>
            <person name="Araki N."/>
            <person name="Myhre M."/>
            <person name="Fernandes C."/>
            <person name="Miyazawa D."/>
            <person name="Wong W."/>
            <person name="Lillquist A.L."/>
            <person name="Wang D."/>
            <person name="Dosanjh M."/>
            <person name="Hara H."/>
            <person name="Petrescu A."/>
            <person name="Morin R.D."/>
            <person name="Yang G."/>
            <person name="Stott J.M."/>
            <person name="Schein J.E."/>
            <person name="Shin H."/>
            <person name="Smailus D."/>
            <person name="Siddiqui A.S."/>
            <person name="Marra M.A."/>
            <person name="Jones S.J.M."/>
            <person name="Holt R."/>
            <person name="Brinkman F.S.L."/>
            <person name="Miyauchi K."/>
            <person name="Fukuda M."/>
            <person name="Davies J.E."/>
            <person name="Mohn W.W."/>
            <person name="Eltis L.D."/>
        </authorList>
    </citation>
    <scope>NUCLEOTIDE SEQUENCE [LARGE SCALE GENOMIC DNA]</scope>
    <source>
        <strain evidence="7">RHA1</strain>
    </source>
</reference>
<proteinExistence type="predicted"/>
<feature type="domain" description="Dienelactone hydrolase" evidence="3">
    <location>
        <begin position="28"/>
        <end position="134"/>
    </location>
</feature>
<dbReference type="InterPro" id="IPR029261">
    <property type="entry name" value="Transposase_Znf"/>
</dbReference>
<dbReference type="InterPro" id="IPR047951">
    <property type="entry name" value="Transpos_ISL3"/>
</dbReference>
<dbReference type="NCBIfam" id="NF033550">
    <property type="entry name" value="transpos_ISL3"/>
    <property type="match status" value="1"/>
</dbReference>
<evidence type="ECO:0000313" key="7">
    <source>
        <dbReference type="Proteomes" id="UP000008710"/>
    </source>
</evidence>
<dbReference type="PANTHER" id="PTHR47751:SF1">
    <property type="entry name" value="SUPERFAMILY HYDROLASE, PUTATIVE (AFU_ORTHOLOGUE AFUA_2G16580)-RELATED"/>
    <property type="match status" value="1"/>
</dbReference>
<evidence type="ECO:0000259" key="3">
    <source>
        <dbReference type="Pfam" id="PF01738"/>
    </source>
</evidence>
<name>Q0SD20_RHOJR</name>
<feature type="compositionally biased region" description="Low complexity" evidence="1">
    <location>
        <begin position="173"/>
        <end position="185"/>
    </location>
</feature>
<dbReference type="RefSeq" id="WP_011595461.1">
    <property type="nucleotide sequence ID" value="NC_008268.1"/>
</dbReference>
<dbReference type="GO" id="GO:0016787">
    <property type="term" value="F:hydrolase activity"/>
    <property type="evidence" value="ECO:0007669"/>
    <property type="project" value="InterPro"/>
</dbReference>
<dbReference type="InterPro" id="IPR029058">
    <property type="entry name" value="AB_hydrolase_fold"/>
</dbReference>
<dbReference type="Proteomes" id="UP000008710">
    <property type="component" value="Chromosome"/>
</dbReference>
<dbReference type="Gene3D" id="3.40.50.1820">
    <property type="entry name" value="alpha/beta hydrolase"/>
    <property type="match status" value="1"/>
</dbReference>
<dbReference type="InterPro" id="IPR051411">
    <property type="entry name" value="Polyketide_trans_af380"/>
</dbReference>
<evidence type="ECO:0000313" key="6">
    <source>
        <dbReference type="EMBL" id="ABG94566.1"/>
    </source>
</evidence>
<evidence type="ECO:0000259" key="4">
    <source>
        <dbReference type="Pfam" id="PF13542"/>
    </source>
</evidence>
<dbReference type="Pfam" id="PF01610">
    <property type="entry name" value="DDE_Tnp_ISL3"/>
    <property type="match status" value="1"/>
</dbReference>
<dbReference type="Pfam" id="PF13542">
    <property type="entry name" value="HTH_Tnp_ISL3"/>
    <property type="match status" value="1"/>
</dbReference>
<gene>
    <name evidence="6" type="ordered locus">RHA1_ro02761</name>
</gene>
<dbReference type="eggNOG" id="COG3464">
    <property type="taxonomic scope" value="Bacteria"/>
</dbReference>
<feature type="region of interest" description="Disordered" evidence="1">
    <location>
        <begin position="172"/>
        <end position="193"/>
    </location>
</feature>
<dbReference type="InterPro" id="IPR002925">
    <property type="entry name" value="Dienelactn_hydro"/>
</dbReference>
<evidence type="ECO:0000256" key="1">
    <source>
        <dbReference type="SAM" id="MobiDB-lite"/>
    </source>
</evidence>